<accession>A0ACB9F9Z4</accession>
<comment type="caution">
    <text evidence="1">The sequence shown here is derived from an EMBL/GenBank/DDBJ whole genome shotgun (WGS) entry which is preliminary data.</text>
</comment>
<keyword evidence="2" id="KW-1185">Reference proteome</keyword>
<name>A0ACB9F9Z4_CICIN</name>
<gene>
    <name evidence="1" type="ORF">L2E82_18386</name>
</gene>
<reference evidence="1 2" key="2">
    <citation type="journal article" date="2022" name="Mol. Ecol. Resour.">
        <title>The genomes of chicory, endive, great burdock and yacon provide insights into Asteraceae paleo-polyploidization history and plant inulin production.</title>
        <authorList>
            <person name="Fan W."/>
            <person name="Wang S."/>
            <person name="Wang H."/>
            <person name="Wang A."/>
            <person name="Jiang F."/>
            <person name="Liu H."/>
            <person name="Zhao H."/>
            <person name="Xu D."/>
            <person name="Zhang Y."/>
        </authorList>
    </citation>
    <scope>NUCLEOTIDE SEQUENCE [LARGE SCALE GENOMIC DNA]</scope>
    <source>
        <strain evidence="2">cv. Punajuju</strain>
        <tissue evidence="1">Leaves</tissue>
    </source>
</reference>
<dbReference type="EMBL" id="CM042011">
    <property type="protein sequence ID" value="KAI3767957.1"/>
    <property type="molecule type" value="Genomic_DNA"/>
</dbReference>
<organism evidence="1 2">
    <name type="scientific">Cichorium intybus</name>
    <name type="common">Chicory</name>
    <dbReference type="NCBI Taxonomy" id="13427"/>
    <lineage>
        <taxon>Eukaryota</taxon>
        <taxon>Viridiplantae</taxon>
        <taxon>Streptophyta</taxon>
        <taxon>Embryophyta</taxon>
        <taxon>Tracheophyta</taxon>
        <taxon>Spermatophyta</taxon>
        <taxon>Magnoliopsida</taxon>
        <taxon>eudicotyledons</taxon>
        <taxon>Gunneridae</taxon>
        <taxon>Pentapetalae</taxon>
        <taxon>asterids</taxon>
        <taxon>campanulids</taxon>
        <taxon>Asterales</taxon>
        <taxon>Asteraceae</taxon>
        <taxon>Cichorioideae</taxon>
        <taxon>Cichorieae</taxon>
        <taxon>Cichoriinae</taxon>
        <taxon>Cichorium</taxon>
    </lineage>
</organism>
<proteinExistence type="predicted"/>
<reference evidence="2" key="1">
    <citation type="journal article" date="2022" name="Mol. Ecol. Resour.">
        <title>The genomes of chicory, endive, great burdock and yacon provide insights into Asteraceae palaeo-polyploidization history and plant inulin production.</title>
        <authorList>
            <person name="Fan W."/>
            <person name="Wang S."/>
            <person name="Wang H."/>
            <person name="Wang A."/>
            <person name="Jiang F."/>
            <person name="Liu H."/>
            <person name="Zhao H."/>
            <person name="Xu D."/>
            <person name="Zhang Y."/>
        </authorList>
    </citation>
    <scope>NUCLEOTIDE SEQUENCE [LARGE SCALE GENOMIC DNA]</scope>
    <source>
        <strain evidence="2">cv. Punajuju</strain>
    </source>
</reference>
<dbReference type="Proteomes" id="UP001055811">
    <property type="component" value="Linkage Group LG03"/>
</dbReference>
<evidence type="ECO:0000313" key="1">
    <source>
        <dbReference type="EMBL" id="KAI3767957.1"/>
    </source>
</evidence>
<sequence length="66" mass="7561">MFAIHEMLVAAKQDYVLNGRPIVDKTNRTRTNTTFLYIYFSRKPHASIGLSPIKEKNPLLSKTVKP</sequence>
<evidence type="ECO:0000313" key="2">
    <source>
        <dbReference type="Proteomes" id="UP001055811"/>
    </source>
</evidence>
<protein>
    <submittedName>
        <fullName evidence="1">Uncharacterized protein</fullName>
    </submittedName>
</protein>